<keyword evidence="3" id="KW-0862">Zinc</keyword>
<evidence type="ECO:0000313" key="7">
    <source>
        <dbReference type="EMBL" id="PVU86763.1"/>
    </source>
</evidence>
<keyword evidence="5" id="KW-1133">Transmembrane helix</keyword>
<feature type="transmembrane region" description="Helical" evidence="5">
    <location>
        <begin position="7"/>
        <end position="25"/>
    </location>
</feature>
<dbReference type="EMBL" id="MBFT01000304">
    <property type="protein sequence ID" value="PVU93728.1"/>
    <property type="molecule type" value="Genomic_DNA"/>
</dbReference>
<organism evidence="7 9">
    <name type="scientific">Furculomyces boomerangus</name>
    <dbReference type="NCBI Taxonomy" id="61424"/>
    <lineage>
        <taxon>Eukaryota</taxon>
        <taxon>Fungi</taxon>
        <taxon>Fungi incertae sedis</taxon>
        <taxon>Zoopagomycota</taxon>
        <taxon>Kickxellomycotina</taxon>
        <taxon>Harpellomycetes</taxon>
        <taxon>Harpellales</taxon>
        <taxon>Harpellaceae</taxon>
        <taxon>Furculomyces</taxon>
    </lineage>
</organism>
<keyword evidence="9" id="KW-1185">Reference proteome</keyword>
<dbReference type="InterPro" id="IPR013083">
    <property type="entry name" value="Znf_RING/FYVE/PHD"/>
</dbReference>
<dbReference type="OrthoDB" id="8062037at2759"/>
<dbReference type="SUPFAM" id="SSF57850">
    <property type="entry name" value="RING/U-box"/>
    <property type="match status" value="1"/>
</dbReference>
<comment type="caution">
    <text evidence="7">The sequence shown here is derived from an EMBL/GenBank/DDBJ whole genome shotgun (WGS) entry which is preliminary data.</text>
</comment>
<evidence type="ECO:0000256" key="2">
    <source>
        <dbReference type="ARBA" id="ARBA00022771"/>
    </source>
</evidence>
<dbReference type="AlphaFoldDB" id="A0A2T9Y376"/>
<dbReference type="InterPro" id="IPR051834">
    <property type="entry name" value="RING_finger_E3_ligase"/>
</dbReference>
<keyword evidence="5" id="KW-0812">Transmembrane</keyword>
<accession>A0A2T9Y376</accession>
<name>A0A2T9Y376_9FUNG</name>
<dbReference type="STRING" id="61424.A0A2T9Y376"/>
<dbReference type="PROSITE" id="PS50089">
    <property type="entry name" value="ZF_RING_2"/>
    <property type="match status" value="1"/>
</dbReference>
<proteinExistence type="predicted"/>
<evidence type="ECO:0000313" key="9">
    <source>
        <dbReference type="Proteomes" id="UP000245699"/>
    </source>
</evidence>
<dbReference type="InterPro" id="IPR011016">
    <property type="entry name" value="Znf_RING-CH"/>
</dbReference>
<dbReference type="GO" id="GO:0006511">
    <property type="term" value="P:ubiquitin-dependent protein catabolic process"/>
    <property type="evidence" value="ECO:0007669"/>
    <property type="project" value="TreeGrafter"/>
</dbReference>
<evidence type="ECO:0000256" key="5">
    <source>
        <dbReference type="SAM" id="Phobius"/>
    </source>
</evidence>
<keyword evidence="5" id="KW-0472">Membrane</keyword>
<dbReference type="CDD" id="cd16448">
    <property type="entry name" value="RING-H2"/>
    <property type="match status" value="1"/>
</dbReference>
<reference evidence="7 9" key="1">
    <citation type="journal article" date="2018" name="MBio">
        <title>Comparative Genomics Reveals the Core Gene Toolbox for the Fungus-Insect Symbiosis.</title>
        <authorList>
            <person name="Wang Y."/>
            <person name="Stata M."/>
            <person name="Wang W."/>
            <person name="Stajich J.E."/>
            <person name="White M.M."/>
            <person name="Moncalvo J.M."/>
        </authorList>
    </citation>
    <scope>NUCLEOTIDE SEQUENCE [LARGE SCALE GENOMIC DNA]</scope>
    <source>
        <strain evidence="7 9">AUS-77-4</strain>
    </source>
</reference>
<gene>
    <name evidence="8" type="ORF">BB559_003184</name>
    <name evidence="7" type="ORF">BB559_006406</name>
</gene>
<sequence>MTKIYDKFIYASITMFLNLFTYTNASSLSTSQSFNTRNFTCVDCKENLSDNSNSSIIAVVCVLIILVTVSVYKFCRLKRAYSQNAEINHISSANYNGSNTIDIATLKNETRALTENELINYPTMTFAEAKALINTNNYTLKQELDTEKIENVKNDVIIEIDSKILGTNENSLENIKPVQHSIKPTEFTAKSDLSNIDSNTDSSVEINVSCNYNTDKSNVDIYSCNKDDSKQNVPSIDDCEELDCLICFETLLESDKIRKIPCSHIFHKKCLDTWLISRSGLCPICRYGLHTEKPKVQPEPDESAGTANGYFLYYPGF</sequence>
<dbReference type="SMART" id="SM00184">
    <property type="entry name" value="RING"/>
    <property type="match status" value="1"/>
</dbReference>
<feature type="transmembrane region" description="Helical" evidence="5">
    <location>
        <begin position="56"/>
        <end position="75"/>
    </location>
</feature>
<evidence type="ECO:0000256" key="4">
    <source>
        <dbReference type="PROSITE-ProRule" id="PRU00175"/>
    </source>
</evidence>
<dbReference type="PANTHER" id="PTHR45931">
    <property type="entry name" value="SI:CH211-59O9.10"/>
    <property type="match status" value="1"/>
</dbReference>
<dbReference type="InterPro" id="IPR001841">
    <property type="entry name" value="Znf_RING"/>
</dbReference>
<dbReference type="EMBL" id="MBFT01000849">
    <property type="protein sequence ID" value="PVU86763.1"/>
    <property type="molecule type" value="Genomic_DNA"/>
</dbReference>
<keyword evidence="2 4" id="KW-0863">Zinc-finger</keyword>
<evidence type="ECO:0000259" key="6">
    <source>
        <dbReference type="PROSITE" id="PS50089"/>
    </source>
</evidence>
<evidence type="ECO:0000256" key="3">
    <source>
        <dbReference type="ARBA" id="ARBA00022833"/>
    </source>
</evidence>
<dbReference type="GO" id="GO:0061630">
    <property type="term" value="F:ubiquitin protein ligase activity"/>
    <property type="evidence" value="ECO:0007669"/>
    <property type="project" value="TreeGrafter"/>
</dbReference>
<dbReference type="GO" id="GO:0005634">
    <property type="term" value="C:nucleus"/>
    <property type="evidence" value="ECO:0007669"/>
    <property type="project" value="TreeGrafter"/>
</dbReference>
<evidence type="ECO:0000313" key="8">
    <source>
        <dbReference type="EMBL" id="PVU93728.1"/>
    </source>
</evidence>
<dbReference type="PANTHER" id="PTHR45931:SF3">
    <property type="entry name" value="RING ZINC FINGER-CONTAINING PROTEIN"/>
    <property type="match status" value="1"/>
</dbReference>
<dbReference type="SMART" id="SM00744">
    <property type="entry name" value="RINGv"/>
    <property type="match status" value="1"/>
</dbReference>
<dbReference type="SMART" id="SM01197">
    <property type="entry name" value="FANCL_C"/>
    <property type="match status" value="1"/>
</dbReference>
<dbReference type="Gene3D" id="3.30.40.10">
    <property type="entry name" value="Zinc/RING finger domain, C3HC4 (zinc finger)"/>
    <property type="match status" value="1"/>
</dbReference>
<feature type="domain" description="RING-type" evidence="6">
    <location>
        <begin position="244"/>
        <end position="286"/>
    </location>
</feature>
<dbReference type="GO" id="GO:0008270">
    <property type="term" value="F:zinc ion binding"/>
    <property type="evidence" value="ECO:0007669"/>
    <property type="project" value="UniProtKB-KW"/>
</dbReference>
<dbReference type="Pfam" id="PF13639">
    <property type="entry name" value="zf-RING_2"/>
    <property type="match status" value="1"/>
</dbReference>
<protein>
    <recommendedName>
        <fullName evidence="6">RING-type domain-containing protein</fullName>
    </recommendedName>
</protein>
<keyword evidence="1" id="KW-0479">Metal-binding</keyword>
<evidence type="ECO:0000256" key="1">
    <source>
        <dbReference type="ARBA" id="ARBA00022723"/>
    </source>
</evidence>
<dbReference type="Proteomes" id="UP000245699">
    <property type="component" value="Unassembled WGS sequence"/>
</dbReference>